<evidence type="ECO:0000256" key="13">
    <source>
        <dbReference type="SAM" id="MobiDB-lite"/>
    </source>
</evidence>
<dbReference type="OrthoDB" id="219325at2"/>
<dbReference type="SMART" id="SM00086">
    <property type="entry name" value="PAC"/>
    <property type="match status" value="2"/>
</dbReference>
<dbReference type="PANTHER" id="PTHR43547">
    <property type="entry name" value="TWO-COMPONENT HISTIDINE KINASE"/>
    <property type="match status" value="1"/>
</dbReference>
<dbReference type="PRINTS" id="PR00344">
    <property type="entry name" value="BCTRLSENSOR"/>
</dbReference>
<dbReference type="EC" id="2.7.13.3" evidence="2"/>
<evidence type="ECO:0000256" key="11">
    <source>
        <dbReference type="PROSITE-ProRule" id="PRU00169"/>
    </source>
</evidence>
<dbReference type="SUPFAM" id="SSF55781">
    <property type="entry name" value="GAF domain-like"/>
    <property type="match status" value="1"/>
</dbReference>
<feature type="domain" description="PAS" evidence="16">
    <location>
        <begin position="298"/>
        <end position="368"/>
    </location>
</feature>
<evidence type="ECO:0000313" key="19">
    <source>
        <dbReference type="Proteomes" id="UP000198639"/>
    </source>
</evidence>
<evidence type="ECO:0000259" key="14">
    <source>
        <dbReference type="PROSITE" id="PS50109"/>
    </source>
</evidence>
<protein>
    <recommendedName>
        <fullName evidence="10">Virulence sensor protein BvgS</fullName>
        <ecNumber evidence="2">2.7.13.3</ecNumber>
    </recommendedName>
</protein>
<dbReference type="SUPFAM" id="SSF55785">
    <property type="entry name" value="PYP-like sensor domain (PAS domain)"/>
    <property type="match status" value="3"/>
</dbReference>
<dbReference type="InterPro" id="IPR003594">
    <property type="entry name" value="HATPase_dom"/>
</dbReference>
<dbReference type="InterPro" id="IPR001789">
    <property type="entry name" value="Sig_transdc_resp-reg_receiver"/>
</dbReference>
<dbReference type="InterPro" id="IPR004358">
    <property type="entry name" value="Sig_transdc_His_kin-like_C"/>
</dbReference>
<dbReference type="InterPro" id="IPR000014">
    <property type="entry name" value="PAS"/>
</dbReference>
<dbReference type="PANTHER" id="PTHR43547:SF2">
    <property type="entry name" value="HYBRID SIGNAL TRANSDUCTION HISTIDINE KINASE C"/>
    <property type="match status" value="1"/>
</dbReference>
<accession>A0A1I1PIR4</accession>
<evidence type="ECO:0000256" key="12">
    <source>
        <dbReference type="SAM" id="Coils"/>
    </source>
</evidence>
<dbReference type="FunFam" id="3.30.565.10:FF:000010">
    <property type="entry name" value="Sensor histidine kinase RcsC"/>
    <property type="match status" value="1"/>
</dbReference>
<keyword evidence="12" id="KW-0175">Coiled coil</keyword>
<dbReference type="Gene3D" id="3.30.450.40">
    <property type="match status" value="1"/>
</dbReference>
<dbReference type="SUPFAM" id="SSF55874">
    <property type="entry name" value="ATPase domain of HSP90 chaperone/DNA topoisomerase II/histidine kinase"/>
    <property type="match status" value="1"/>
</dbReference>
<keyword evidence="19" id="KW-1185">Reference proteome</keyword>
<keyword evidence="4" id="KW-0808">Transferase</keyword>
<dbReference type="InterPro" id="IPR000700">
    <property type="entry name" value="PAS-assoc_C"/>
</dbReference>
<evidence type="ECO:0000313" key="18">
    <source>
        <dbReference type="EMBL" id="SFD09764.1"/>
    </source>
</evidence>
<evidence type="ECO:0000259" key="17">
    <source>
        <dbReference type="PROSITE" id="PS50113"/>
    </source>
</evidence>
<dbReference type="CDD" id="cd17580">
    <property type="entry name" value="REC_2_DhkD-like"/>
    <property type="match status" value="1"/>
</dbReference>
<evidence type="ECO:0000256" key="1">
    <source>
        <dbReference type="ARBA" id="ARBA00000085"/>
    </source>
</evidence>
<dbReference type="Gene3D" id="3.30.450.20">
    <property type="entry name" value="PAS domain"/>
    <property type="match status" value="3"/>
</dbReference>
<keyword evidence="7" id="KW-0902">Two-component regulatory system</keyword>
<dbReference type="InterPro" id="IPR035965">
    <property type="entry name" value="PAS-like_dom_sf"/>
</dbReference>
<evidence type="ECO:0000256" key="8">
    <source>
        <dbReference type="ARBA" id="ARBA00023026"/>
    </source>
</evidence>
<dbReference type="SMART" id="SM00448">
    <property type="entry name" value="REC"/>
    <property type="match status" value="1"/>
</dbReference>
<dbReference type="PROSITE" id="PS50109">
    <property type="entry name" value="HIS_KIN"/>
    <property type="match status" value="1"/>
</dbReference>
<dbReference type="InterPro" id="IPR003018">
    <property type="entry name" value="GAF"/>
</dbReference>
<proteinExistence type="predicted"/>
<dbReference type="Pfam" id="PF08447">
    <property type="entry name" value="PAS_3"/>
    <property type="match status" value="1"/>
</dbReference>
<evidence type="ECO:0000256" key="10">
    <source>
        <dbReference type="ARBA" id="ARBA00070152"/>
    </source>
</evidence>
<dbReference type="Gene3D" id="1.10.287.130">
    <property type="match status" value="1"/>
</dbReference>
<dbReference type="SUPFAM" id="SSF52172">
    <property type="entry name" value="CheY-like"/>
    <property type="match status" value="1"/>
</dbReference>
<dbReference type="InterPro" id="IPR001610">
    <property type="entry name" value="PAC"/>
</dbReference>
<dbReference type="SMART" id="SM00388">
    <property type="entry name" value="HisKA"/>
    <property type="match status" value="1"/>
</dbReference>
<feature type="region of interest" description="Disordered" evidence="13">
    <location>
        <begin position="861"/>
        <end position="881"/>
    </location>
</feature>
<dbReference type="Pfam" id="PF00072">
    <property type="entry name" value="Response_reg"/>
    <property type="match status" value="1"/>
</dbReference>
<dbReference type="SMART" id="SM00091">
    <property type="entry name" value="PAS"/>
    <property type="match status" value="3"/>
</dbReference>
<keyword evidence="6" id="KW-0418">Kinase</keyword>
<dbReference type="InterPro" id="IPR011006">
    <property type="entry name" value="CheY-like_superfamily"/>
</dbReference>
<keyword evidence="5" id="KW-0732">Signal</keyword>
<dbReference type="PROSITE" id="PS50113">
    <property type="entry name" value="PAC"/>
    <property type="match status" value="2"/>
</dbReference>
<dbReference type="Gene3D" id="3.40.50.2300">
    <property type="match status" value="1"/>
</dbReference>
<dbReference type="EMBL" id="FOLD01000016">
    <property type="protein sequence ID" value="SFD09764.1"/>
    <property type="molecule type" value="Genomic_DNA"/>
</dbReference>
<dbReference type="SMART" id="SM00065">
    <property type="entry name" value="GAF"/>
    <property type="match status" value="1"/>
</dbReference>
<evidence type="ECO:0000259" key="15">
    <source>
        <dbReference type="PROSITE" id="PS50110"/>
    </source>
</evidence>
<comment type="catalytic activity">
    <reaction evidence="1">
        <text>ATP + protein L-histidine = ADP + protein N-phospho-L-histidine.</text>
        <dbReference type="EC" id="2.7.13.3"/>
    </reaction>
</comment>
<dbReference type="FunFam" id="1.10.287.130:FF:000001">
    <property type="entry name" value="Two-component sensor histidine kinase"/>
    <property type="match status" value="1"/>
</dbReference>
<dbReference type="PROSITE" id="PS50110">
    <property type="entry name" value="RESPONSE_REGULATORY"/>
    <property type="match status" value="1"/>
</dbReference>
<dbReference type="RefSeq" id="WP_091875224.1">
    <property type="nucleotide sequence ID" value="NZ_FOLD01000016.1"/>
</dbReference>
<comment type="function">
    <text evidence="9">Member of the two-component regulatory system BvgS/BvgA. Phosphorylates BvgA via a four-step phosphorelay in response to environmental signals.</text>
</comment>
<dbReference type="Pfam" id="PF13185">
    <property type="entry name" value="GAF_2"/>
    <property type="match status" value="1"/>
</dbReference>
<dbReference type="InterPro" id="IPR003661">
    <property type="entry name" value="HisK_dim/P_dom"/>
</dbReference>
<evidence type="ECO:0000256" key="9">
    <source>
        <dbReference type="ARBA" id="ARBA00058004"/>
    </source>
</evidence>
<feature type="domain" description="PAC" evidence="17">
    <location>
        <begin position="236"/>
        <end position="297"/>
    </location>
</feature>
<evidence type="ECO:0000259" key="16">
    <source>
        <dbReference type="PROSITE" id="PS50112"/>
    </source>
</evidence>
<evidence type="ECO:0000256" key="5">
    <source>
        <dbReference type="ARBA" id="ARBA00022729"/>
    </source>
</evidence>
<feature type="domain" description="Response regulatory" evidence="15">
    <location>
        <begin position="891"/>
        <end position="1009"/>
    </location>
</feature>
<dbReference type="Gene3D" id="3.30.565.10">
    <property type="entry name" value="Histidine kinase-like ATPase, C-terminal domain"/>
    <property type="match status" value="1"/>
</dbReference>
<feature type="domain" description="PAC" evidence="17">
    <location>
        <begin position="371"/>
        <end position="423"/>
    </location>
</feature>
<evidence type="ECO:0000256" key="6">
    <source>
        <dbReference type="ARBA" id="ARBA00022777"/>
    </source>
</evidence>
<keyword evidence="3 11" id="KW-0597">Phosphoprotein</keyword>
<dbReference type="CDD" id="cd00082">
    <property type="entry name" value="HisKA"/>
    <property type="match status" value="1"/>
</dbReference>
<dbReference type="InterPro" id="IPR036097">
    <property type="entry name" value="HisK_dim/P_sf"/>
</dbReference>
<dbReference type="Proteomes" id="UP000198639">
    <property type="component" value="Unassembled WGS sequence"/>
</dbReference>
<feature type="modified residue" description="4-aspartylphosphate" evidence="11">
    <location>
        <position position="940"/>
    </location>
</feature>
<dbReference type="CDD" id="cd16922">
    <property type="entry name" value="HATPase_EvgS-ArcB-TorS-like"/>
    <property type="match status" value="1"/>
</dbReference>
<feature type="domain" description="Histidine kinase" evidence="14">
    <location>
        <begin position="640"/>
        <end position="861"/>
    </location>
</feature>
<gene>
    <name evidence="18" type="ORF">SAMN05216204_11621</name>
</gene>
<dbReference type="InterPro" id="IPR029016">
    <property type="entry name" value="GAF-like_dom_sf"/>
</dbReference>
<dbReference type="FunFam" id="3.30.450.20:FF:000099">
    <property type="entry name" value="Sensory box sensor histidine kinase"/>
    <property type="match status" value="1"/>
</dbReference>
<dbReference type="Pfam" id="PF02518">
    <property type="entry name" value="HATPase_c"/>
    <property type="match status" value="1"/>
</dbReference>
<dbReference type="Pfam" id="PF00512">
    <property type="entry name" value="HisKA"/>
    <property type="match status" value="1"/>
</dbReference>
<reference evidence="19" key="1">
    <citation type="submission" date="2016-10" db="EMBL/GenBank/DDBJ databases">
        <authorList>
            <person name="Varghese N."/>
            <person name="Submissions S."/>
        </authorList>
    </citation>
    <scope>NUCLEOTIDE SEQUENCE [LARGE SCALE GENOMIC DNA]</scope>
    <source>
        <strain evidence="19">CGMCC 1.12041</strain>
    </source>
</reference>
<dbReference type="InterPro" id="IPR036890">
    <property type="entry name" value="HATPase_C_sf"/>
</dbReference>
<evidence type="ECO:0000256" key="4">
    <source>
        <dbReference type="ARBA" id="ARBA00022679"/>
    </source>
</evidence>
<organism evidence="18 19">
    <name type="scientific">Massilia yuzhufengensis</name>
    <dbReference type="NCBI Taxonomy" id="1164594"/>
    <lineage>
        <taxon>Bacteria</taxon>
        <taxon>Pseudomonadati</taxon>
        <taxon>Pseudomonadota</taxon>
        <taxon>Betaproteobacteria</taxon>
        <taxon>Burkholderiales</taxon>
        <taxon>Oxalobacteraceae</taxon>
        <taxon>Telluria group</taxon>
        <taxon>Massilia</taxon>
    </lineage>
</organism>
<evidence type="ECO:0000256" key="3">
    <source>
        <dbReference type="ARBA" id="ARBA00022553"/>
    </source>
</evidence>
<dbReference type="NCBIfam" id="TIGR00229">
    <property type="entry name" value="sensory_box"/>
    <property type="match status" value="1"/>
</dbReference>
<dbReference type="PROSITE" id="PS50112">
    <property type="entry name" value="PAS"/>
    <property type="match status" value="1"/>
</dbReference>
<evidence type="ECO:0000256" key="2">
    <source>
        <dbReference type="ARBA" id="ARBA00012438"/>
    </source>
</evidence>
<dbReference type="Pfam" id="PF08448">
    <property type="entry name" value="PAS_4"/>
    <property type="match status" value="1"/>
</dbReference>
<dbReference type="AlphaFoldDB" id="A0A1I1PIR4"/>
<dbReference type="SMART" id="SM00387">
    <property type="entry name" value="HATPase_c"/>
    <property type="match status" value="1"/>
</dbReference>
<evidence type="ECO:0000256" key="7">
    <source>
        <dbReference type="ARBA" id="ARBA00023012"/>
    </source>
</evidence>
<dbReference type="SUPFAM" id="SSF47384">
    <property type="entry name" value="Homodimeric domain of signal transducing histidine kinase"/>
    <property type="match status" value="1"/>
</dbReference>
<dbReference type="CDD" id="cd00130">
    <property type="entry name" value="PAS"/>
    <property type="match status" value="2"/>
</dbReference>
<dbReference type="InterPro" id="IPR005467">
    <property type="entry name" value="His_kinase_dom"/>
</dbReference>
<feature type="coiled-coil region" evidence="12">
    <location>
        <begin position="18"/>
        <end position="52"/>
    </location>
</feature>
<dbReference type="GO" id="GO:0000155">
    <property type="term" value="F:phosphorelay sensor kinase activity"/>
    <property type="evidence" value="ECO:0007669"/>
    <property type="project" value="InterPro"/>
</dbReference>
<dbReference type="STRING" id="1164594.SAMN05216204_11621"/>
<feature type="compositionally biased region" description="Low complexity" evidence="13">
    <location>
        <begin position="861"/>
        <end position="873"/>
    </location>
</feature>
<name>A0A1I1PIR4_9BURK</name>
<dbReference type="InterPro" id="IPR013655">
    <property type="entry name" value="PAS_fold_3"/>
</dbReference>
<keyword evidence="8" id="KW-0843">Virulence</keyword>
<dbReference type="InterPro" id="IPR013656">
    <property type="entry name" value="PAS_4"/>
</dbReference>
<sequence length="1022" mass="111746">MSDEHEFEMMRSAALRNAQSVLAARQRAEEELMGAQEALRRASERMENMLESLSDGFCAVDRDWRITYINGRALDMIAPLDKNRAGLVGKNLWDEFEDLHGTTVAQDCRRAMEQRETVVREFYYVRLQCWLEMRLHPSPDGLTLYFQDITRRKQDQQALVENNTRLQVALAAGRLGDWRWDAMLDRVLLGARAAGILGLPADTPLTWPELRARLVPEHRVLVRRAVLKAFKARADLNIECRIERADAGAGESGAPRWVALVGRPDYADRKGEEVLVGMTGVVQDISNRKGAEDTLRQSEELLRALANTIPQLAWMAGTDGGIVWFNDRWYAYTGRTPEQSTGWNWLDAVEPSTLPSVEAHWRQTLRNGEPFEMEFPLRGADGNYRWYLTRVSAVRDAEGQVVRWFGTNTDVDQVKRAEQALRDESHVLELLNNTGSILASTRDLRSLLRAATEAATGVSGARFGAFLHYGQEAGAEGAPDGTLFSLYTLSGATSTEFASFGEPRASALFGPALRAGGLVRVDDISQEPAAGTQLFGLPAGQAGAANAQVRSYMAVPVTARSGELLGTMFFGHPEPGVFTERSERIVRGIASQAATAVDNTRLYEATSRAAEERKVLLENEREARAEAERSSQMKDEFLATLSHELRTPLSAILGWSQVLRRGSRDGADLQRGLQTIERNARAQAQLIEDLLDMSRITSGKVLLDIQAINPAGFIDAAIETVRPAADAKHIQLEKRYGAPDAPVALVAGDTGRLQQVIWNLLSNAIKFTPRDGSVAVEVEARGESVAITVRDNGAGIRPEFITHVFERFRQEDASMTRRHGGLGLGLSIVKHLVEQHGGTVRAESAGEGQGASFTIELPRAEAPAPRAGSTPAPAAAPEPAEPAVRDLDGLTVLVVDDARDGRELIARILTDCHARVRIAASAQEAFDALRAERPDVLISDLGMPEADGFELIGWVRALPRESGGQVPAIALTAFARPEDRLKALEAGFSTHISKPVEPGELIAAVASVAGPTPGMAVRRHGR</sequence>